<organism evidence="1 2">
    <name type="scientific">Exophiala spinifera</name>
    <dbReference type="NCBI Taxonomy" id="91928"/>
    <lineage>
        <taxon>Eukaryota</taxon>
        <taxon>Fungi</taxon>
        <taxon>Dikarya</taxon>
        <taxon>Ascomycota</taxon>
        <taxon>Pezizomycotina</taxon>
        <taxon>Eurotiomycetes</taxon>
        <taxon>Chaetothyriomycetidae</taxon>
        <taxon>Chaetothyriales</taxon>
        <taxon>Herpotrichiellaceae</taxon>
        <taxon>Exophiala</taxon>
    </lineage>
</organism>
<protein>
    <submittedName>
        <fullName evidence="1">Uncharacterized protein</fullName>
    </submittedName>
</protein>
<reference evidence="1 2" key="1">
    <citation type="submission" date="2015-01" db="EMBL/GenBank/DDBJ databases">
        <title>The Genome Sequence of Exophiala spinifera CBS89968.</title>
        <authorList>
            <consortium name="The Broad Institute Genomics Platform"/>
            <person name="Cuomo C."/>
            <person name="de Hoog S."/>
            <person name="Gorbushina A."/>
            <person name="Stielow B."/>
            <person name="Teixiera M."/>
            <person name="Abouelleil A."/>
            <person name="Chapman S.B."/>
            <person name="Priest M."/>
            <person name="Young S.K."/>
            <person name="Wortman J."/>
            <person name="Nusbaum C."/>
            <person name="Birren B."/>
        </authorList>
    </citation>
    <scope>NUCLEOTIDE SEQUENCE [LARGE SCALE GENOMIC DNA]</scope>
    <source>
        <strain evidence="1 2">CBS 89968</strain>
    </source>
</reference>
<evidence type="ECO:0000313" key="2">
    <source>
        <dbReference type="Proteomes" id="UP000053328"/>
    </source>
</evidence>
<dbReference type="GeneID" id="27331480"/>
<proteinExistence type="predicted"/>
<dbReference type="EMBL" id="KN847494">
    <property type="protein sequence ID" value="KIW17206.1"/>
    <property type="molecule type" value="Genomic_DNA"/>
</dbReference>
<name>A0A0D1YPR3_9EURO</name>
<dbReference type="OrthoDB" id="4161193at2759"/>
<accession>A0A0D1YPR3</accession>
<dbReference type="VEuPathDB" id="FungiDB:PV08_04397"/>
<keyword evidence="2" id="KW-1185">Reference proteome</keyword>
<sequence>MSVTGFSVQHDPEVQAYRKIRAAYLEEKAAKKREEKLQLRQIKEVRRAYLQNSNESFLPPTSQSPSILSVRLCRLADFPPFHMQAKRTEHVFENRPFIVARAEPGQLVVDGEGGGIRREVDGLGQQRF</sequence>
<gene>
    <name evidence="1" type="ORF">PV08_04397</name>
</gene>
<evidence type="ECO:0000313" key="1">
    <source>
        <dbReference type="EMBL" id="KIW17206.1"/>
    </source>
</evidence>
<dbReference type="HOGENOM" id="CLU_1959597_0_0_1"/>
<dbReference type="Proteomes" id="UP000053328">
    <property type="component" value="Unassembled WGS sequence"/>
</dbReference>
<dbReference type="RefSeq" id="XP_016237422.1">
    <property type="nucleotide sequence ID" value="XM_016378745.1"/>
</dbReference>
<dbReference type="AlphaFoldDB" id="A0A0D1YPR3"/>